<dbReference type="EMBL" id="BMMS01000011">
    <property type="protein sequence ID" value="GGO88437.1"/>
    <property type="molecule type" value="Genomic_DNA"/>
</dbReference>
<reference evidence="2" key="2">
    <citation type="submission" date="2020-09" db="EMBL/GenBank/DDBJ databases">
        <authorList>
            <person name="Sun Q."/>
            <person name="Zhou Y."/>
        </authorList>
    </citation>
    <scope>NUCLEOTIDE SEQUENCE</scope>
    <source>
        <strain evidence="2">CGMCC 4.7201</strain>
    </source>
</reference>
<evidence type="ECO:0000313" key="3">
    <source>
        <dbReference type="Proteomes" id="UP000641932"/>
    </source>
</evidence>
<gene>
    <name evidence="2" type="ORF">GCM10012280_29260</name>
</gene>
<proteinExistence type="predicted"/>
<accession>A0A918DY87</accession>
<dbReference type="Proteomes" id="UP000641932">
    <property type="component" value="Unassembled WGS sequence"/>
</dbReference>
<comment type="caution">
    <text evidence="2">The sequence shown here is derived from an EMBL/GenBank/DDBJ whole genome shotgun (WGS) entry which is preliminary data.</text>
</comment>
<sequence length="171" mass="18218">MSETIGHFAGDLPASPGLEIVHEAYSFACMRCGHLWEQSFEIEHHVDARGQTVVAYRCDGRHVPSPLTRPTCANCGGHLVRIMQAGAVNNPLLHWPNISASASRARSASGAGSAGGPRTGAGDAVRDDAGEGRGSRHGAQPRTQPGRAREGGHHWHLPSFLHFHRKSDPAA</sequence>
<dbReference type="AlphaFoldDB" id="A0A918DY87"/>
<name>A0A918DY87_9ACTN</name>
<evidence type="ECO:0000256" key="1">
    <source>
        <dbReference type="SAM" id="MobiDB-lite"/>
    </source>
</evidence>
<evidence type="ECO:0000313" key="2">
    <source>
        <dbReference type="EMBL" id="GGO88437.1"/>
    </source>
</evidence>
<keyword evidence="3" id="KW-1185">Reference proteome</keyword>
<feature type="region of interest" description="Disordered" evidence="1">
    <location>
        <begin position="104"/>
        <end position="171"/>
    </location>
</feature>
<reference evidence="2" key="1">
    <citation type="journal article" date="2014" name="Int. J. Syst. Evol. Microbiol.">
        <title>Complete genome sequence of Corynebacterium casei LMG S-19264T (=DSM 44701T), isolated from a smear-ripened cheese.</title>
        <authorList>
            <consortium name="US DOE Joint Genome Institute (JGI-PGF)"/>
            <person name="Walter F."/>
            <person name="Albersmeier A."/>
            <person name="Kalinowski J."/>
            <person name="Ruckert C."/>
        </authorList>
    </citation>
    <scope>NUCLEOTIDE SEQUENCE</scope>
    <source>
        <strain evidence="2">CGMCC 4.7201</strain>
    </source>
</reference>
<protein>
    <recommendedName>
        <fullName evidence="4">C2H2-type domain-containing protein</fullName>
    </recommendedName>
</protein>
<dbReference type="RefSeq" id="WP_189132080.1">
    <property type="nucleotide sequence ID" value="NZ_BMMS01000011.1"/>
</dbReference>
<evidence type="ECO:0008006" key="4">
    <source>
        <dbReference type="Google" id="ProtNLM"/>
    </source>
</evidence>
<organism evidence="2 3">
    <name type="scientific">Wenjunlia tyrosinilytica</name>
    <dbReference type="NCBI Taxonomy" id="1544741"/>
    <lineage>
        <taxon>Bacteria</taxon>
        <taxon>Bacillati</taxon>
        <taxon>Actinomycetota</taxon>
        <taxon>Actinomycetes</taxon>
        <taxon>Kitasatosporales</taxon>
        <taxon>Streptomycetaceae</taxon>
        <taxon>Wenjunlia</taxon>
    </lineage>
</organism>
<feature type="compositionally biased region" description="Basic and acidic residues" evidence="1">
    <location>
        <begin position="124"/>
        <end position="134"/>
    </location>
</feature>